<evidence type="ECO:0000313" key="3">
    <source>
        <dbReference type="EMBL" id="KZT53304.1"/>
    </source>
</evidence>
<feature type="compositionally biased region" description="Acidic residues" evidence="1">
    <location>
        <begin position="263"/>
        <end position="280"/>
    </location>
</feature>
<dbReference type="SUPFAM" id="SSF143503">
    <property type="entry name" value="PUG domain-like"/>
    <property type="match status" value="1"/>
</dbReference>
<dbReference type="AlphaFoldDB" id="A0A165DQD8"/>
<protein>
    <recommendedName>
        <fullName evidence="2">PUB domain-containing protein</fullName>
    </recommendedName>
</protein>
<dbReference type="InterPro" id="IPR036339">
    <property type="entry name" value="PUB-like_dom_sf"/>
</dbReference>
<dbReference type="InParanoid" id="A0A165DQD8"/>
<feature type="domain" description="PUB" evidence="2">
    <location>
        <begin position="60"/>
        <end position="126"/>
    </location>
</feature>
<dbReference type="Pfam" id="PF09409">
    <property type="entry name" value="PUB"/>
    <property type="match status" value="1"/>
</dbReference>
<sequence>MSTPPALTREEAVAAAQARAQAAKEAAALHVAYHEDNHELRQQFRRLIDPGIMKHNDKKSIGECFHTLLTLADNLAKDPNNPKFQLFKATNKLIKRTLLDVNGGLEYAVELGFRLDVQDLQPVYIFHPTPARLTSLRVGAEVIREVSAAREIQEARAAEGAKAAKAAKDAAVRKAMLAYEEDRMTVRRRNERESIQRGAAAARAGAAPTSPQASSDSPMPSSPLSQVPHIQPAPAISLPPAPTVMMPHEFTTHDALEEHNEYGVDDNDPEDDEAMEEDEQFVPQPAQTRSRRNRRRFPGGGHPLSAEVDGDAAESDTTAVMGEEADEEQPPPYGLHSMPGGARGRTYPGSGRRLGD</sequence>
<dbReference type="InterPro" id="IPR018997">
    <property type="entry name" value="PUB_domain"/>
</dbReference>
<dbReference type="Gene3D" id="1.20.58.2190">
    <property type="match status" value="1"/>
</dbReference>
<dbReference type="STRING" id="1353952.A0A165DQD8"/>
<feature type="compositionally biased region" description="Low complexity" evidence="1">
    <location>
        <begin position="197"/>
        <end position="225"/>
    </location>
</feature>
<dbReference type="Proteomes" id="UP000076842">
    <property type="component" value="Unassembled WGS sequence"/>
</dbReference>
<keyword evidence="4" id="KW-1185">Reference proteome</keyword>
<feature type="region of interest" description="Disordered" evidence="1">
    <location>
        <begin position="185"/>
        <end position="246"/>
    </location>
</feature>
<reference evidence="3 4" key="1">
    <citation type="journal article" date="2016" name="Mol. Biol. Evol.">
        <title>Comparative Genomics of Early-Diverging Mushroom-Forming Fungi Provides Insights into the Origins of Lignocellulose Decay Capabilities.</title>
        <authorList>
            <person name="Nagy L.G."/>
            <person name="Riley R."/>
            <person name="Tritt A."/>
            <person name="Adam C."/>
            <person name="Daum C."/>
            <person name="Floudas D."/>
            <person name="Sun H."/>
            <person name="Yadav J.S."/>
            <person name="Pangilinan J."/>
            <person name="Larsson K.H."/>
            <person name="Matsuura K."/>
            <person name="Barry K."/>
            <person name="Labutti K."/>
            <person name="Kuo R."/>
            <person name="Ohm R.A."/>
            <person name="Bhattacharya S.S."/>
            <person name="Shirouzu T."/>
            <person name="Yoshinaga Y."/>
            <person name="Martin F.M."/>
            <person name="Grigoriev I.V."/>
            <person name="Hibbett D.S."/>
        </authorList>
    </citation>
    <scope>NUCLEOTIDE SEQUENCE [LARGE SCALE GENOMIC DNA]</scope>
    <source>
        <strain evidence="3 4">HHB12733</strain>
    </source>
</reference>
<gene>
    <name evidence="3" type="ORF">CALCODRAFT_511509</name>
</gene>
<accession>A0A165DQD8</accession>
<proteinExistence type="predicted"/>
<organism evidence="3 4">
    <name type="scientific">Calocera cornea HHB12733</name>
    <dbReference type="NCBI Taxonomy" id="1353952"/>
    <lineage>
        <taxon>Eukaryota</taxon>
        <taxon>Fungi</taxon>
        <taxon>Dikarya</taxon>
        <taxon>Basidiomycota</taxon>
        <taxon>Agaricomycotina</taxon>
        <taxon>Dacrymycetes</taxon>
        <taxon>Dacrymycetales</taxon>
        <taxon>Dacrymycetaceae</taxon>
        <taxon>Calocera</taxon>
    </lineage>
</organism>
<evidence type="ECO:0000256" key="1">
    <source>
        <dbReference type="SAM" id="MobiDB-lite"/>
    </source>
</evidence>
<name>A0A165DQD8_9BASI</name>
<feature type="compositionally biased region" description="Basic and acidic residues" evidence="1">
    <location>
        <begin position="185"/>
        <end position="195"/>
    </location>
</feature>
<feature type="region of interest" description="Disordered" evidence="1">
    <location>
        <begin position="261"/>
        <end position="356"/>
    </location>
</feature>
<evidence type="ECO:0000259" key="2">
    <source>
        <dbReference type="Pfam" id="PF09409"/>
    </source>
</evidence>
<dbReference type="EMBL" id="KV424041">
    <property type="protein sequence ID" value="KZT53304.1"/>
    <property type="molecule type" value="Genomic_DNA"/>
</dbReference>
<evidence type="ECO:0000313" key="4">
    <source>
        <dbReference type="Proteomes" id="UP000076842"/>
    </source>
</evidence>
<dbReference type="CDD" id="cd09212">
    <property type="entry name" value="PUB"/>
    <property type="match status" value="1"/>
</dbReference>
<dbReference type="OrthoDB" id="49605at2759"/>
<dbReference type="SMART" id="SM00580">
    <property type="entry name" value="PUG"/>
    <property type="match status" value="1"/>
</dbReference>